<dbReference type="Gene3D" id="3.40.630.30">
    <property type="match status" value="1"/>
</dbReference>
<name>R4UDG3_9MOLU</name>
<dbReference type="HOGENOM" id="CLU_064083_0_0_14"/>
<dbReference type="STRING" id="1276229.SSYRP_v1c03600"/>
<organism evidence="2 3">
    <name type="scientific">Spiroplasma syrphidicola EA-1</name>
    <dbReference type="NCBI Taxonomy" id="1276229"/>
    <lineage>
        <taxon>Bacteria</taxon>
        <taxon>Bacillati</taxon>
        <taxon>Mycoplasmatota</taxon>
        <taxon>Mollicutes</taxon>
        <taxon>Entomoplasmatales</taxon>
        <taxon>Spiroplasmataceae</taxon>
        <taxon>Spiroplasma</taxon>
    </lineage>
</organism>
<dbReference type="Pfam" id="PF13508">
    <property type="entry name" value="Acetyltransf_7"/>
    <property type="match status" value="1"/>
</dbReference>
<dbReference type="eggNOG" id="COG0456">
    <property type="taxonomic scope" value="Bacteria"/>
</dbReference>
<gene>
    <name evidence="2" type="ORF">SSYRP_v1c03600</name>
</gene>
<accession>R4UDG3</accession>
<dbReference type="KEGG" id="ssyr:SSYRP_v1c03600"/>
<dbReference type="AlphaFoldDB" id="R4UDG3"/>
<dbReference type="CDD" id="cd04301">
    <property type="entry name" value="NAT_SF"/>
    <property type="match status" value="1"/>
</dbReference>
<dbReference type="PROSITE" id="PS51186">
    <property type="entry name" value="GNAT"/>
    <property type="match status" value="1"/>
</dbReference>
<dbReference type="PATRIC" id="fig|1276229.3.peg.357"/>
<dbReference type="InterPro" id="IPR016181">
    <property type="entry name" value="Acyl_CoA_acyltransferase"/>
</dbReference>
<feature type="domain" description="N-acetyltransferase" evidence="1">
    <location>
        <begin position="149"/>
        <end position="291"/>
    </location>
</feature>
<sequence>MRRKKYRLNYKVKRMFKFKGAVEATQLAQNFVRYMTNPFIDQTLKNELIDHENEIYMSDIISDEGSKYTIAISTQLDYQEDAERVKELVQDYVDNDLDFIWYTIRDKIDIQENQFFESIGLVQNDNLIGMIMDVKKLKKQQKNVDDQTIKFRRVNNKKRLNDFSNILKAAMGPKSWDYLFYKTLLKLNKDDDVAEIDLLYKNDQPAVTGNIYFEKDLVIIDDIATHPDFRHQGLAKKMINHLLHRAVSHGYDLVGLIATPQGYNLYRKMGFRPIKLYLTEYVTKTSKSNLEQIATKISKGKLKKLQVVKKDSLLAMVNNIVCEKCQEKIEDPQYITTLTNLPNFSINNYHKKCYHFSAKERWVVISEQ</sequence>
<dbReference type="InterPro" id="IPR000182">
    <property type="entry name" value="GNAT_dom"/>
</dbReference>
<proteinExistence type="predicted"/>
<dbReference type="GO" id="GO:0016747">
    <property type="term" value="F:acyltransferase activity, transferring groups other than amino-acyl groups"/>
    <property type="evidence" value="ECO:0007669"/>
    <property type="project" value="InterPro"/>
</dbReference>
<reference evidence="2 3" key="1">
    <citation type="journal article" date="2013" name="Genome Biol. Evol.">
        <title>Complete genomes of two dipteran-associated spiroplasmas provided insights into the origin, dynamics, and impacts of viral invasion in spiroplasma.</title>
        <authorList>
            <person name="Ku C."/>
            <person name="Lo W.S."/>
            <person name="Chen L.L."/>
            <person name="Kuo C.H."/>
        </authorList>
    </citation>
    <scope>NUCLEOTIDE SEQUENCE [LARGE SCALE GENOMIC DNA]</scope>
    <source>
        <strain evidence="2">EA-1</strain>
    </source>
</reference>
<dbReference type="OrthoDB" id="388141at2"/>
<evidence type="ECO:0000313" key="3">
    <source>
        <dbReference type="Proteomes" id="UP000013963"/>
    </source>
</evidence>
<evidence type="ECO:0000313" key="2">
    <source>
        <dbReference type="EMBL" id="AGM25954.1"/>
    </source>
</evidence>
<keyword evidence="3" id="KW-1185">Reference proteome</keyword>
<dbReference type="SUPFAM" id="SSF55729">
    <property type="entry name" value="Acyl-CoA N-acyltransferases (Nat)"/>
    <property type="match status" value="1"/>
</dbReference>
<protein>
    <recommendedName>
        <fullName evidence="1">N-acetyltransferase domain-containing protein</fullName>
    </recommendedName>
</protein>
<dbReference type="RefSeq" id="WP_016340603.1">
    <property type="nucleotide sequence ID" value="NC_021284.1"/>
</dbReference>
<dbReference type="Proteomes" id="UP000013963">
    <property type="component" value="Chromosome"/>
</dbReference>
<evidence type="ECO:0000259" key="1">
    <source>
        <dbReference type="PROSITE" id="PS51186"/>
    </source>
</evidence>
<dbReference type="EMBL" id="CP005078">
    <property type="protein sequence ID" value="AGM25954.1"/>
    <property type="molecule type" value="Genomic_DNA"/>
</dbReference>